<dbReference type="InterPro" id="IPR046373">
    <property type="entry name" value="Acyl-CoA_Oxase/DH_mid-dom_sf"/>
</dbReference>
<dbReference type="OrthoDB" id="9765339at2"/>
<dbReference type="PANTHER" id="PTHR43884:SF37">
    <property type="entry name" value="ACYL-COA DEHYDROGENASE"/>
    <property type="match status" value="1"/>
</dbReference>
<protein>
    <submittedName>
        <fullName evidence="10">Acyl-CoA dehydrogenase domain protein</fullName>
    </submittedName>
</protein>
<dbReference type="Gene3D" id="2.40.110.10">
    <property type="entry name" value="Butyryl-CoA Dehydrogenase, subunit A, domain 2"/>
    <property type="match status" value="1"/>
</dbReference>
<keyword evidence="5 6" id="KW-0274">FAD</keyword>
<dbReference type="AlphaFoldDB" id="A8ZSC7"/>
<evidence type="ECO:0000256" key="3">
    <source>
        <dbReference type="ARBA" id="ARBA00011881"/>
    </source>
</evidence>
<reference evidence="10 11" key="1">
    <citation type="submission" date="2007-10" db="EMBL/GenBank/DDBJ databases">
        <title>Complete sequence of Desulfococcus oleovorans Hxd3.</title>
        <authorList>
            <consortium name="US DOE Joint Genome Institute"/>
            <person name="Copeland A."/>
            <person name="Lucas S."/>
            <person name="Lapidus A."/>
            <person name="Barry K."/>
            <person name="Glavina del Rio T."/>
            <person name="Dalin E."/>
            <person name="Tice H."/>
            <person name="Pitluck S."/>
            <person name="Kiss H."/>
            <person name="Brettin T."/>
            <person name="Bruce D."/>
            <person name="Detter J.C."/>
            <person name="Han C."/>
            <person name="Schmutz J."/>
            <person name="Larimer F."/>
            <person name="Land M."/>
            <person name="Hauser L."/>
            <person name="Kyrpides N."/>
            <person name="Kim E."/>
            <person name="Wawrik B."/>
            <person name="Richardson P."/>
        </authorList>
    </citation>
    <scope>NUCLEOTIDE SEQUENCE [LARGE SCALE GENOMIC DNA]</scope>
    <source>
        <strain evidence="11">DSM 6200 / JCM 39069 / Hxd3</strain>
    </source>
</reference>
<keyword evidence="11" id="KW-1185">Reference proteome</keyword>
<evidence type="ECO:0000256" key="2">
    <source>
        <dbReference type="ARBA" id="ARBA00009347"/>
    </source>
</evidence>
<dbReference type="PANTHER" id="PTHR43884">
    <property type="entry name" value="ACYL-COA DEHYDROGENASE"/>
    <property type="match status" value="1"/>
</dbReference>
<dbReference type="CDD" id="cd00567">
    <property type="entry name" value="ACAD"/>
    <property type="match status" value="1"/>
</dbReference>
<evidence type="ECO:0000259" key="7">
    <source>
        <dbReference type="Pfam" id="PF00441"/>
    </source>
</evidence>
<dbReference type="InterPro" id="IPR006089">
    <property type="entry name" value="Acyl-CoA_DH_CS"/>
</dbReference>
<dbReference type="Gene3D" id="1.10.540.10">
    <property type="entry name" value="Acyl-CoA dehydrogenase/oxidase, N-terminal domain"/>
    <property type="match status" value="1"/>
</dbReference>
<comment type="similarity">
    <text evidence="2 6">Belongs to the acyl-CoA dehydrogenase family.</text>
</comment>
<organism evidence="10 11">
    <name type="scientific">Desulfosudis oleivorans (strain DSM 6200 / JCM 39069 / Hxd3)</name>
    <name type="common">Desulfococcus oleovorans</name>
    <dbReference type="NCBI Taxonomy" id="96561"/>
    <lineage>
        <taxon>Bacteria</taxon>
        <taxon>Pseudomonadati</taxon>
        <taxon>Thermodesulfobacteriota</taxon>
        <taxon>Desulfobacteria</taxon>
        <taxon>Desulfobacterales</taxon>
        <taxon>Desulfosudaceae</taxon>
        <taxon>Desulfosudis</taxon>
    </lineage>
</organism>
<dbReference type="Pfam" id="PF02771">
    <property type="entry name" value="Acyl-CoA_dh_N"/>
    <property type="match status" value="1"/>
</dbReference>
<dbReference type="InterPro" id="IPR037069">
    <property type="entry name" value="AcylCoA_DH/ox_N_sf"/>
</dbReference>
<dbReference type="EMBL" id="CP000859">
    <property type="protein sequence ID" value="ABW67664.1"/>
    <property type="molecule type" value="Genomic_DNA"/>
</dbReference>
<dbReference type="InterPro" id="IPR013786">
    <property type="entry name" value="AcylCoA_DH/ox_N"/>
</dbReference>
<evidence type="ECO:0000259" key="8">
    <source>
        <dbReference type="Pfam" id="PF02770"/>
    </source>
</evidence>
<evidence type="ECO:0000259" key="9">
    <source>
        <dbReference type="Pfam" id="PF02771"/>
    </source>
</evidence>
<evidence type="ECO:0000313" key="10">
    <source>
        <dbReference type="EMBL" id="ABW67664.1"/>
    </source>
</evidence>
<sequence>MYDFLLTPEERELKKEARAFVREEISSDFLRAMDKNEITYPREFVEKLAERNLIGVRFPKAYGGRGLGWTAEIAVLEEIGCLGIALGCAYSMPSIVGEALHVFGTEEQKQKYLVPYLQGKLIAAEALTEPRGGSDFFGAMTRADLEGDHFILNGQKRFVVGAEGADFFIVYCRTNFDANAHKYGRLSLLIVDKGPGVEVEYLYGLMGCRGGGTGRLVFRDVKVPKENLIGELHSGALCFHQMMIPERMTSAGGSLCAWAGLDLAVRYSNRRRAFGKEIRKYQAVNFLVADSIMQLDAARGLCYIAAKAVDNNYPNLRRLVSEAKRFATESAWKIVNNAMQIMGGIGYTDVYPIERALRDTRLAMIWTGTNEIMNLLIQHEYYNEVLDPAYDRRMMENDATNPDEAERCFSDEDMMRVHEAGGK</sequence>
<feature type="domain" description="Acyl-CoA oxidase/dehydrogenase middle" evidence="8">
    <location>
        <begin position="125"/>
        <end position="221"/>
    </location>
</feature>
<dbReference type="eggNOG" id="COG1960">
    <property type="taxonomic scope" value="Bacteria"/>
</dbReference>
<evidence type="ECO:0000256" key="6">
    <source>
        <dbReference type="RuleBase" id="RU362125"/>
    </source>
</evidence>
<comment type="cofactor">
    <cofactor evidence="1 6">
        <name>FAD</name>
        <dbReference type="ChEBI" id="CHEBI:57692"/>
    </cofactor>
</comment>
<dbReference type="KEGG" id="dol:Dole_1860"/>
<evidence type="ECO:0000313" key="11">
    <source>
        <dbReference type="Proteomes" id="UP000008561"/>
    </source>
</evidence>
<dbReference type="Proteomes" id="UP000008561">
    <property type="component" value="Chromosome"/>
</dbReference>
<keyword evidence="4 6" id="KW-0285">Flavoprotein</keyword>
<feature type="domain" description="Acyl-CoA dehydrogenase/oxidase C-terminal" evidence="7">
    <location>
        <begin position="242"/>
        <end position="378"/>
    </location>
</feature>
<dbReference type="Pfam" id="PF02770">
    <property type="entry name" value="Acyl-CoA_dh_M"/>
    <property type="match status" value="1"/>
</dbReference>
<dbReference type="GO" id="GO:0003995">
    <property type="term" value="F:acyl-CoA dehydrogenase activity"/>
    <property type="evidence" value="ECO:0007669"/>
    <property type="project" value="InterPro"/>
</dbReference>
<evidence type="ECO:0000256" key="5">
    <source>
        <dbReference type="ARBA" id="ARBA00022827"/>
    </source>
</evidence>
<accession>A8ZSC7</accession>
<dbReference type="InterPro" id="IPR009100">
    <property type="entry name" value="AcylCoA_DH/oxidase_NM_dom_sf"/>
</dbReference>
<name>A8ZSC7_DESOH</name>
<comment type="subunit">
    <text evidence="3">Homotetramer.</text>
</comment>
<dbReference type="InterPro" id="IPR036250">
    <property type="entry name" value="AcylCo_DH-like_C"/>
</dbReference>
<evidence type="ECO:0000256" key="4">
    <source>
        <dbReference type="ARBA" id="ARBA00022630"/>
    </source>
</evidence>
<dbReference type="HOGENOM" id="CLU_018204_3_5_7"/>
<proteinExistence type="inferred from homology"/>
<evidence type="ECO:0000256" key="1">
    <source>
        <dbReference type="ARBA" id="ARBA00001974"/>
    </source>
</evidence>
<feature type="domain" description="Acyl-CoA dehydrogenase/oxidase N-terminal" evidence="9">
    <location>
        <begin position="7"/>
        <end position="120"/>
    </location>
</feature>
<keyword evidence="6" id="KW-0560">Oxidoreductase</keyword>
<dbReference type="SUPFAM" id="SSF47203">
    <property type="entry name" value="Acyl-CoA dehydrogenase C-terminal domain-like"/>
    <property type="match status" value="1"/>
</dbReference>
<dbReference type="GO" id="GO:0050660">
    <property type="term" value="F:flavin adenine dinucleotide binding"/>
    <property type="evidence" value="ECO:0007669"/>
    <property type="project" value="InterPro"/>
</dbReference>
<dbReference type="InterPro" id="IPR009075">
    <property type="entry name" value="AcylCo_DH/oxidase_C"/>
</dbReference>
<dbReference type="InterPro" id="IPR006091">
    <property type="entry name" value="Acyl-CoA_Oxase/DH_mid-dom"/>
</dbReference>
<dbReference type="SUPFAM" id="SSF56645">
    <property type="entry name" value="Acyl-CoA dehydrogenase NM domain-like"/>
    <property type="match status" value="1"/>
</dbReference>
<dbReference type="STRING" id="96561.Dole_1860"/>
<dbReference type="RefSeq" id="WP_012175277.1">
    <property type="nucleotide sequence ID" value="NC_009943.1"/>
</dbReference>
<gene>
    <name evidence="10" type="ordered locus">Dole_1860</name>
</gene>
<dbReference type="PROSITE" id="PS00072">
    <property type="entry name" value="ACYL_COA_DH_1"/>
    <property type="match status" value="1"/>
</dbReference>
<dbReference type="Gene3D" id="1.20.140.10">
    <property type="entry name" value="Butyryl-CoA Dehydrogenase, subunit A, domain 3"/>
    <property type="match status" value="1"/>
</dbReference>
<dbReference type="Pfam" id="PF00441">
    <property type="entry name" value="Acyl-CoA_dh_1"/>
    <property type="match status" value="1"/>
</dbReference>